<feature type="domain" description="ThuA-like" evidence="3">
    <location>
        <begin position="89"/>
        <end position="312"/>
    </location>
</feature>
<dbReference type="PANTHER" id="PTHR40469:SF2">
    <property type="entry name" value="GALACTOSE-BINDING DOMAIN-LIKE SUPERFAMILY PROTEIN"/>
    <property type="match status" value="1"/>
</dbReference>
<dbReference type="InterPro" id="IPR029062">
    <property type="entry name" value="Class_I_gatase-like"/>
</dbReference>
<evidence type="ECO:0000256" key="2">
    <source>
        <dbReference type="SAM" id="SignalP"/>
    </source>
</evidence>
<feature type="chain" id="PRO_5002694470" evidence="2">
    <location>
        <begin position="21"/>
        <end position="334"/>
    </location>
</feature>
<dbReference type="EMBL" id="ABCK01000007">
    <property type="protein sequence ID" value="EDM27826.1"/>
    <property type="molecule type" value="Genomic_DNA"/>
</dbReference>
<comment type="caution">
    <text evidence="4">The sequence shown here is derived from an EMBL/GenBank/DDBJ whole genome shotgun (WGS) entry which is preliminary data.</text>
</comment>
<dbReference type="PANTHER" id="PTHR40469">
    <property type="entry name" value="SECRETED GLYCOSYL HYDROLASE"/>
    <property type="match status" value="1"/>
</dbReference>
<accession>A6DKC8</accession>
<dbReference type="GO" id="GO:0016787">
    <property type="term" value="F:hydrolase activity"/>
    <property type="evidence" value="ECO:0007669"/>
    <property type="project" value="UniProtKB-KW"/>
</dbReference>
<evidence type="ECO:0000313" key="5">
    <source>
        <dbReference type="Proteomes" id="UP000004947"/>
    </source>
</evidence>
<sequence>MKLKNFIFSALALASMTTFANEDKNAKLKQINQEIQTLQASSKDKKKLPKSTKQKISLLKANKTLIEKEAEIKKMFSSFDVVKAKSPRKVLVYSRTTGFRHGSIETGAVMIKAMGEETGAFTAVHTEDEAVFNDAELAKYDVILMLSTTRDPISKPEARAAFEKFLAEKKGLVGIHAATDCHKNWPNYLEAMGGIFDGHPWNARDEVTIYNECPDHACAKMVPQGFKIKDEIYQYKDDKHFTRDKMRVLLSLDLSGPNMMKKNMKRKDNDYPVSWLRSFTGSRVFYTNLGHNDATFMNPVAMQHILTGIQYAAGDVEADATPSAKIGKFPKVVK</sequence>
<evidence type="ECO:0000256" key="1">
    <source>
        <dbReference type="SAM" id="Coils"/>
    </source>
</evidence>
<proteinExistence type="predicted"/>
<keyword evidence="5" id="KW-1185">Reference proteome</keyword>
<dbReference type="InterPro" id="IPR029010">
    <property type="entry name" value="ThuA-like"/>
</dbReference>
<gene>
    <name evidence="4" type="ORF">LNTAR_00455</name>
</gene>
<feature type="coiled-coil region" evidence="1">
    <location>
        <begin position="21"/>
        <end position="48"/>
    </location>
</feature>
<dbReference type="STRING" id="313628.LNTAR_00455"/>
<dbReference type="OrthoDB" id="9785923at2"/>
<dbReference type="eggNOG" id="COG3828">
    <property type="taxonomic scope" value="Bacteria"/>
</dbReference>
<dbReference type="RefSeq" id="WP_007278340.1">
    <property type="nucleotide sequence ID" value="NZ_ABCK01000007.1"/>
</dbReference>
<evidence type="ECO:0000259" key="3">
    <source>
        <dbReference type="Pfam" id="PF06283"/>
    </source>
</evidence>
<evidence type="ECO:0000313" key="4">
    <source>
        <dbReference type="EMBL" id="EDM27826.1"/>
    </source>
</evidence>
<dbReference type="Pfam" id="PF06283">
    <property type="entry name" value="ThuA"/>
    <property type="match status" value="1"/>
</dbReference>
<dbReference type="SUPFAM" id="SSF52317">
    <property type="entry name" value="Class I glutamine amidotransferase-like"/>
    <property type="match status" value="1"/>
</dbReference>
<organism evidence="4 5">
    <name type="scientific">Lentisphaera araneosa HTCC2155</name>
    <dbReference type="NCBI Taxonomy" id="313628"/>
    <lineage>
        <taxon>Bacteria</taxon>
        <taxon>Pseudomonadati</taxon>
        <taxon>Lentisphaerota</taxon>
        <taxon>Lentisphaeria</taxon>
        <taxon>Lentisphaerales</taxon>
        <taxon>Lentisphaeraceae</taxon>
        <taxon>Lentisphaera</taxon>
    </lineage>
</organism>
<keyword evidence="2" id="KW-0732">Signal</keyword>
<dbReference type="AlphaFoldDB" id="A6DKC8"/>
<keyword evidence="1" id="KW-0175">Coiled coil</keyword>
<dbReference type="Gene3D" id="3.40.50.880">
    <property type="match status" value="1"/>
</dbReference>
<protein>
    <submittedName>
        <fullName evidence="4">Putative glycosyl hydrolase (Putative secreted protein)</fullName>
    </submittedName>
</protein>
<name>A6DKC8_9BACT</name>
<feature type="signal peptide" evidence="2">
    <location>
        <begin position="1"/>
        <end position="20"/>
    </location>
</feature>
<dbReference type="Proteomes" id="UP000004947">
    <property type="component" value="Unassembled WGS sequence"/>
</dbReference>
<keyword evidence="4" id="KW-0378">Hydrolase</keyword>
<reference evidence="4 5" key="1">
    <citation type="journal article" date="2010" name="J. Bacteriol.">
        <title>Genome sequence of Lentisphaera araneosa HTCC2155T, the type species of the order Lentisphaerales in the phylum Lentisphaerae.</title>
        <authorList>
            <person name="Thrash J.C."/>
            <person name="Cho J.C."/>
            <person name="Vergin K.L."/>
            <person name="Morris R.M."/>
            <person name="Giovannoni S.J."/>
        </authorList>
    </citation>
    <scope>NUCLEOTIDE SEQUENCE [LARGE SCALE GENOMIC DNA]</scope>
    <source>
        <strain evidence="4 5">HTCC2155</strain>
    </source>
</reference>